<dbReference type="Gene3D" id="1.10.357.10">
    <property type="entry name" value="Tetracycline Repressor, domain 2"/>
    <property type="match status" value="1"/>
</dbReference>
<dbReference type="PRINTS" id="PR00455">
    <property type="entry name" value="HTHTETR"/>
</dbReference>
<proteinExistence type="predicted"/>
<dbReference type="SUPFAM" id="SSF46689">
    <property type="entry name" value="Homeodomain-like"/>
    <property type="match status" value="1"/>
</dbReference>
<name>S4WCM3_9ACTN</name>
<dbReference type="AlphaFoldDB" id="S4WCM3"/>
<dbReference type="EMBL" id="KC863954">
    <property type="protein sequence ID" value="AGO97145.1"/>
    <property type="molecule type" value="Genomic_DNA"/>
</dbReference>
<protein>
    <submittedName>
        <fullName evidence="6">TetR family transcription regulator</fullName>
    </submittedName>
</protein>
<evidence type="ECO:0000256" key="2">
    <source>
        <dbReference type="ARBA" id="ARBA00023125"/>
    </source>
</evidence>
<dbReference type="PANTHER" id="PTHR30055:SF234">
    <property type="entry name" value="HTH-TYPE TRANSCRIPTIONAL REGULATOR BETI"/>
    <property type="match status" value="1"/>
</dbReference>
<sequence length="249" mass="27290">MAPTAPSTDKIAKRVQRAERILDAAGALLVSWGYPKITIEDVARRAGIGKGTVYLHFSTKEVLFLVVVLRAQAAMLERIVGAMRQRPEGIWPSALARTTGLALHDAPIIAAVMKGRSETLGTLAHAAAEYSTALVDRRLTGTEAYFDLLRDHALIRTDRSRDDQLYAYSSILTGFLISEPLLAERSTFAPATVDHHVDVLADTIRSTLGERDTDGALHMVWPTVTGLFEGLLRDALAEIDRYTHATRDT</sequence>
<evidence type="ECO:0000256" key="3">
    <source>
        <dbReference type="ARBA" id="ARBA00023163"/>
    </source>
</evidence>
<evidence type="ECO:0000256" key="1">
    <source>
        <dbReference type="ARBA" id="ARBA00023015"/>
    </source>
</evidence>
<accession>S4WCM3</accession>
<dbReference type="InterPro" id="IPR050109">
    <property type="entry name" value="HTH-type_TetR-like_transc_reg"/>
</dbReference>
<evidence type="ECO:0000313" key="6">
    <source>
        <dbReference type="EMBL" id="AGO97145.1"/>
    </source>
</evidence>
<dbReference type="GO" id="GO:0000976">
    <property type="term" value="F:transcription cis-regulatory region binding"/>
    <property type="evidence" value="ECO:0007669"/>
    <property type="project" value="TreeGrafter"/>
</dbReference>
<keyword evidence="2 4" id="KW-0238">DNA-binding</keyword>
<dbReference type="PROSITE" id="PS50977">
    <property type="entry name" value="HTH_TETR_2"/>
    <property type="match status" value="1"/>
</dbReference>
<dbReference type="InterPro" id="IPR009057">
    <property type="entry name" value="Homeodomain-like_sf"/>
</dbReference>
<dbReference type="InterPro" id="IPR023772">
    <property type="entry name" value="DNA-bd_HTH_TetR-type_CS"/>
</dbReference>
<dbReference type="GO" id="GO:0003700">
    <property type="term" value="F:DNA-binding transcription factor activity"/>
    <property type="evidence" value="ECO:0007669"/>
    <property type="project" value="TreeGrafter"/>
</dbReference>
<reference evidence="6" key="1">
    <citation type="journal article" date="2013" name="J. Am. Chem. Soc.">
        <title>Structures and comparative characterization of biosynthetic gene clusters for cyanosporasides, enediyne-derived natural products from marine actinomycetes.</title>
        <authorList>
            <person name="Lane A.L."/>
            <person name="Nam S.J."/>
            <person name="Fukuda T."/>
            <person name="Yamanaka K."/>
            <person name="Kauffman C.A."/>
            <person name="Jensen P.R."/>
            <person name="Fenical W."/>
            <person name="Moore B.S."/>
        </authorList>
    </citation>
    <scope>NUCLEOTIDE SEQUENCE</scope>
    <source>
        <strain evidence="6">CNT-179</strain>
    </source>
</reference>
<evidence type="ECO:0000256" key="4">
    <source>
        <dbReference type="PROSITE-ProRule" id="PRU00335"/>
    </source>
</evidence>
<dbReference type="PROSITE" id="PS01081">
    <property type="entry name" value="HTH_TETR_1"/>
    <property type="match status" value="1"/>
</dbReference>
<feature type="DNA-binding region" description="H-T-H motif" evidence="4">
    <location>
        <begin position="38"/>
        <end position="57"/>
    </location>
</feature>
<keyword evidence="3" id="KW-0804">Transcription</keyword>
<keyword evidence="1" id="KW-0805">Transcription regulation</keyword>
<feature type="domain" description="HTH tetR-type" evidence="5">
    <location>
        <begin position="15"/>
        <end position="75"/>
    </location>
</feature>
<dbReference type="PANTHER" id="PTHR30055">
    <property type="entry name" value="HTH-TYPE TRANSCRIPTIONAL REGULATOR RUTR"/>
    <property type="match status" value="1"/>
</dbReference>
<evidence type="ECO:0000259" key="5">
    <source>
        <dbReference type="PROSITE" id="PS50977"/>
    </source>
</evidence>
<organism evidence="6">
    <name type="scientific">Streptomyces sp. CNT-179</name>
    <dbReference type="NCBI Taxonomy" id="1338663"/>
    <lineage>
        <taxon>Bacteria</taxon>
        <taxon>Bacillati</taxon>
        <taxon>Actinomycetota</taxon>
        <taxon>Actinomycetes</taxon>
        <taxon>Kitasatosporales</taxon>
        <taxon>Streptomycetaceae</taxon>
        <taxon>Streptomyces</taxon>
    </lineage>
</organism>
<dbReference type="InterPro" id="IPR001647">
    <property type="entry name" value="HTH_TetR"/>
</dbReference>
<dbReference type="Pfam" id="PF00440">
    <property type="entry name" value="TetR_N"/>
    <property type="match status" value="1"/>
</dbReference>